<proteinExistence type="predicted"/>
<name>A0A5C3L5A6_COPMA</name>
<protein>
    <submittedName>
        <fullName evidence="2">Uncharacterized protein</fullName>
    </submittedName>
</protein>
<feature type="signal peptide" evidence="1">
    <location>
        <begin position="1"/>
        <end position="20"/>
    </location>
</feature>
<sequence>MSRWTILIIILTVRLSSTYSTLSWTAGCSSLVSHTTSHGATTIAAPKLYDPERPGSS</sequence>
<keyword evidence="1" id="KW-0732">Signal</keyword>
<dbReference type="PROSITE" id="PS51257">
    <property type="entry name" value="PROKAR_LIPOPROTEIN"/>
    <property type="match status" value="1"/>
</dbReference>
<evidence type="ECO:0000313" key="3">
    <source>
        <dbReference type="Proteomes" id="UP000307440"/>
    </source>
</evidence>
<reference evidence="2 3" key="1">
    <citation type="journal article" date="2019" name="Nat. Ecol. Evol.">
        <title>Megaphylogeny resolves global patterns of mushroom evolution.</title>
        <authorList>
            <person name="Varga T."/>
            <person name="Krizsan K."/>
            <person name="Foldi C."/>
            <person name="Dima B."/>
            <person name="Sanchez-Garcia M."/>
            <person name="Sanchez-Ramirez S."/>
            <person name="Szollosi G.J."/>
            <person name="Szarkandi J.G."/>
            <person name="Papp V."/>
            <person name="Albert L."/>
            <person name="Andreopoulos W."/>
            <person name="Angelini C."/>
            <person name="Antonin V."/>
            <person name="Barry K.W."/>
            <person name="Bougher N.L."/>
            <person name="Buchanan P."/>
            <person name="Buyck B."/>
            <person name="Bense V."/>
            <person name="Catcheside P."/>
            <person name="Chovatia M."/>
            <person name="Cooper J."/>
            <person name="Damon W."/>
            <person name="Desjardin D."/>
            <person name="Finy P."/>
            <person name="Geml J."/>
            <person name="Haridas S."/>
            <person name="Hughes K."/>
            <person name="Justo A."/>
            <person name="Karasinski D."/>
            <person name="Kautmanova I."/>
            <person name="Kiss B."/>
            <person name="Kocsube S."/>
            <person name="Kotiranta H."/>
            <person name="LaButti K.M."/>
            <person name="Lechner B.E."/>
            <person name="Liimatainen K."/>
            <person name="Lipzen A."/>
            <person name="Lukacs Z."/>
            <person name="Mihaltcheva S."/>
            <person name="Morgado L.N."/>
            <person name="Niskanen T."/>
            <person name="Noordeloos M.E."/>
            <person name="Ohm R.A."/>
            <person name="Ortiz-Santana B."/>
            <person name="Ovrebo C."/>
            <person name="Racz N."/>
            <person name="Riley R."/>
            <person name="Savchenko A."/>
            <person name="Shiryaev A."/>
            <person name="Soop K."/>
            <person name="Spirin V."/>
            <person name="Szebenyi C."/>
            <person name="Tomsovsky M."/>
            <person name="Tulloss R.E."/>
            <person name="Uehling J."/>
            <person name="Grigoriev I.V."/>
            <person name="Vagvolgyi C."/>
            <person name="Papp T."/>
            <person name="Martin F.M."/>
            <person name="Miettinen O."/>
            <person name="Hibbett D.S."/>
            <person name="Nagy L.G."/>
        </authorList>
    </citation>
    <scope>NUCLEOTIDE SEQUENCE [LARGE SCALE GENOMIC DNA]</scope>
    <source>
        <strain evidence="2 3">CBS 121175</strain>
    </source>
</reference>
<dbReference type="Proteomes" id="UP000307440">
    <property type="component" value="Unassembled WGS sequence"/>
</dbReference>
<dbReference type="AlphaFoldDB" id="A0A5C3L5A6"/>
<keyword evidence="3" id="KW-1185">Reference proteome</keyword>
<feature type="chain" id="PRO_5023103836" evidence="1">
    <location>
        <begin position="21"/>
        <end position="57"/>
    </location>
</feature>
<evidence type="ECO:0000256" key="1">
    <source>
        <dbReference type="SAM" id="SignalP"/>
    </source>
</evidence>
<dbReference type="EMBL" id="ML210160">
    <property type="protein sequence ID" value="TFK27930.1"/>
    <property type="molecule type" value="Genomic_DNA"/>
</dbReference>
<evidence type="ECO:0000313" key="2">
    <source>
        <dbReference type="EMBL" id="TFK27930.1"/>
    </source>
</evidence>
<accession>A0A5C3L5A6</accession>
<organism evidence="2 3">
    <name type="scientific">Coprinopsis marcescibilis</name>
    <name type="common">Agaric fungus</name>
    <name type="synonym">Psathyrella marcescibilis</name>
    <dbReference type="NCBI Taxonomy" id="230819"/>
    <lineage>
        <taxon>Eukaryota</taxon>
        <taxon>Fungi</taxon>
        <taxon>Dikarya</taxon>
        <taxon>Basidiomycota</taxon>
        <taxon>Agaricomycotina</taxon>
        <taxon>Agaricomycetes</taxon>
        <taxon>Agaricomycetidae</taxon>
        <taxon>Agaricales</taxon>
        <taxon>Agaricineae</taxon>
        <taxon>Psathyrellaceae</taxon>
        <taxon>Coprinopsis</taxon>
    </lineage>
</organism>
<gene>
    <name evidence="2" type="ORF">FA15DRAFT_665938</name>
</gene>